<dbReference type="GeneID" id="106474560"/>
<evidence type="ECO:0000259" key="2">
    <source>
        <dbReference type="PROSITE" id="PS51838"/>
    </source>
</evidence>
<dbReference type="PANTHER" id="PTHR13328">
    <property type="entry name" value="NEGATIVE ELONGATION FACTOR A NELF-A"/>
    <property type="match status" value="1"/>
</dbReference>
<dbReference type="InterPro" id="IPR037517">
    <property type="entry name" value="HDAG_dom"/>
</dbReference>
<protein>
    <submittedName>
        <fullName evidence="4 5">Negative elongation factor A-like isoform X2</fullName>
    </submittedName>
</protein>
<gene>
    <name evidence="4 5" type="primary">LOC106474560</name>
</gene>
<feature type="region of interest" description="Disordered" evidence="1">
    <location>
        <begin position="281"/>
        <end position="308"/>
    </location>
</feature>
<reference evidence="4 5" key="1">
    <citation type="submission" date="2025-05" db="UniProtKB">
        <authorList>
            <consortium name="RefSeq"/>
        </authorList>
    </citation>
    <scope>IDENTIFICATION</scope>
    <source>
        <tissue evidence="4 5">Muscle</tissue>
    </source>
</reference>
<sequence length="403" mass="43471">MECLYLNRSALTAVVGQPLQLLKHFALKRKPKSAALRAELLLKSSEAASNIKKMPLTPSVPIRCRGLSKNLLDATPLKGIPSRVPSGGFRPAQSGINRLGAAPPLGRTLSRPPAGRKDGGIKLLDINEQPIGYGRDAKRRKKQPENETAEQRKEKDPNQPLTMANPSTPDYAAGLLSSSSQLSASVIGTSTNNTYLPPISLSTSGGPSATGNATPATNQARENFQQTLQSMNTQLQVSPPSQEPARVQQPQASASVTARTATIGSLASMGGMTVQVHIPGSQTQQVGQPQPQAPPQSAVLQQQSQKKNLSLSKEQMLEAQEMFNNSNKVTRPEKALILGFMAGSRENPCPHLGSIVTIKLSENEETIVQTNGTLQTFIVETHFQMNYSTGEWKRVKKFQKLDE</sequence>
<evidence type="ECO:0000313" key="5">
    <source>
        <dbReference type="RefSeq" id="XP_022258587.1"/>
    </source>
</evidence>
<evidence type="ECO:0000313" key="4">
    <source>
        <dbReference type="RefSeq" id="XP_022258586.1"/>
    </source>
</evidence>
<dbReference type="InterPro" id="IPR052828">
    <property type="entry name" value="NELF-A_domain"/>
</dbReference>
<name>A0ABM1TRT0_LIMPO</name>
<dbReference type="Proteomes" id="UP000694941">
    <property type="component" value="Unplaced"/>
</dbReference>
<evidence type="ECO:0000256" key="1">
    <source>
        <dbReference type="SAM" id="MobiDB-lite"/>
    </source>
</evidence>
<dbReference type="RefSeq" id="XP_022258587.1">
    <property type="nucleotide sequence ID" value="XM_022402879.1"/>
</dbReference>
<evidence type="ECO:0000313" key="3">
    <source>
        <dbReference type="Proteomes" id="UP000694941"/>
    </source>
</evidence>
<dbReference type="PROSITE" id="PS51838">
    <property type="entry name" value="HDAG"/>
    <property type="match status" value="1"/>
</dbReference>
<feature type="region of interest" description="Disordered" evidence="1">
    <location>
        <begin position="82"/>
        <end position="174"/>
    </location>
</feature>
<feature type="compositionally biased region" description="Polar residues" evidence="1">
    <location>
        <begin position="159"/>
        <end position="168"/>
    </location>
</feature>
<feature type="compositionally biased region" description="Basic and acidic residues" evidence="1">
    <location>
        <begin position="143"/>
        <end position="157"/>
    </location>
</feature>
<organism evidence="3 4">
    <name type="scientific">Limulus polyphemus</name>
    <name type="common">Atlantic horseshoe crab</name>
    <dbReference type="NCBI Taxonomy" id="6850"/>
    <lineage>
        <taxon>Eukaryota</taxon>
        <taxon>Metazoa</taxon>
        <taxon>Ecdysozoa</taxon>
        <taxon>Arthropoda</taxon>
        <taxon>Chelicerata</taxon>
        <taxon>Merostomata</taxon>
        <taxon>Xiphosura</taxon>
        <taxon>Limulidae</taxon>
        <taxon>Limulus</taxon>
    </lineage>
</organism>
<keyword evidence="3" id="KW-1185">Reference proteome</keyword>
<proteinExistence type="predicted"/>
<dbReference type="RefSeq" id="XP_022258586.1">
    <property type="nucleotide sequence ID" value="XM_022402878.1"/>
</dbReference>
<feature type="domain" description="HDAg" evidence="2">
    <location>
        <begin position="1"/>
        <end position="125"/>
    </location>
</feature>
<dbReference type="PANTHER" id="PTHR13328:SF4">
    <property type="entry name" value="NEGATIVE ELONGATION FACTOR A"/>
    <property type="match status" value="1"/>
</dbReference>
<accession>A0ABM1TRT0</accession>